<protein>
    <submittedName>
        <fullName evidence="1">Uncharacterized protein</fullName>
    </submittedName>
</protein>
<gene>
    <name evidence="1" type="ORF">BDM02DRAFT_1283026</name>
</gene>
<comment type="caution">
    <text evidence="1">The sequence shown here is derived from an EMBL/GenBank/DDBJ whole genome shotgun (WGS) entry which is preliminary data.</text>
</comment>
<proteinExistence type="predicted"/>
<dbReference type="Proteomes" id="UP000886501">
    <property type="component" value="Unassembled WGS sequence"/>
</dbReference>
<organism evidence="1 2">
    <name type="scientific">Thelephora ganbajun</name>
    <name type="common">Ganba fungus</name>
    <dbReference type="NCBI Taxonomy" id="370292"/>
    <lineage>
        <taxon>Eukaryota</taxon>
        <taxon>Fungi</taxon>
        <taxon>Dikarya</taxon>
        <taxon>Basidiomycota</taxon>
        <taxon>Agaricomycotina</taxon>
        <taxon>Agaricomycetes</taxon>
        <taxon>Thelephorales</taxon>
        <taxon>Thelephoraceae</taxon>
        <taxon>Thelephora</taxon>
    </lineage>
</organism>
<dbReference type="EMBL" id="MU118178">
    <property type="protein sequence ID" value="KAF9643872.1"/>
    <property type="molecule type" value="Genomic_DNA"/>
</dbReference>
<name>A0ACB6Z2T7_THEGA</name>
<accession>A0ACB6Z2T7</accession>
<evidence type="ECO:0000313" key="2">
    <source>
        <dbReference type="Proteomes" id="UP000886501"/>
    </source>
</evidence>
<evidence type="ECO:0000313" key="1">
    <source>
        <dbReference type="EMBL" id="KAF9643872.1"/>
    </source>
</evidence>
<sequence length="122" mass="13658">MLEKQYINWYVWNRGGSAETRTGKAAETGSTPEVIFSLGLRRSRGTVTSQLSLLFLGCALAPYPWTISCTVSVITSRFSILAATVSHNCSYRIPNSPPYSHPCPHQILFPQRYHLRSFVPIP</sequence>
<keyword evidence="2" id="KW-1185">Reference proteome</keyword>
<reference evidence="1" key="2">
    <citation type="journal article" date="2020" name="Nat. Commun.">
        <title>Large-scale genome sequencing of mycorrhizal fungi provides insights into the early evolution of symbiotic traits.</title>
        <authorList>
            <person name="Miyauchi S."/>
            <person name="Kiss E."/>
            <person name="Kuo A."/>
            <person name="Drula E."/>
            <person name="Kohler A."/>
            <person name="Sanchez-Garcia M."/>
            <person name="Morin E."/>
            <person name="Andreopoulos B."/>
            <person name="Barry K.W."/>
            <person name="Bonito G."/>
            <person name="Buee M."/>
            <person name="Carver A."/>
            <person name="Chen C."/>
            <person name="Cichocki N."/>
            <person name="Clum A."/>
            <person name="Culley D."/>
            <person name="Crous P.W."/>
            <person name="Fauchery L."/>
            <person name="Girlanda M."/>
            <person name="Hayes R.D."/>
            <person name="Keri Z."/>
            <person name="LaButti K."/>
            <person name="Lipzen A."/>
            <person name="Lombard V."/>
            <person name="Magnuson J."/>
            <person name="Maillard F."/>
            <person name="Murat C."/>
            <person name="Nolan M."/>
            <person name="Ohm R.A."/>
            <person name="Pangilinan J."/>
            <person name="Pereira M.F."/>
            <person name="Perotto S."/>
            <person name="Peter M."/>
            <person name="Pfister S."/>
            <person name="Riley R."/>
            <person name="Sitrit Y."/>
            <person name="Stielow J.B."/>
            <person name="Szollosi G."/>
            <person name="Zifcakova L."/>
            <person name="Stursova M."/>
            <person name="Spatafora J.W."/>
            <person name="Tedersoo L."/>
            <person name="Vaario L.M."/>
            <person name="Yamada A."/>
            <person name="Yan M."/>
            <person name="Wang P."/>
            <person name="Xu J."/>
            <person name="Bruns T."/>
            <person name="Baldrian P."/>
            <person name="Vilgalys R."/>
            <person name="Dunand C."/>
            <person name="Henrissat B."/>
            <person name="Grigoriev I.V."/>
            <person name="Hibbett D."/>
            <person name="Nagy L.G."/>
            <person name="Martin F.M."/>
        </authorList>
    </citation>
    <scope>NUCLEOTIDE SEQUENCE</scope>
    <source>
        <strain evidence="1">P2</strain>
    </source>
</reference>
<reference evidence="1" key="1">
    <citation type="submission" date="2019-10" db="EMBL/GenBank/DDBJ databases">
        <authorList>
            <consortium name="DOE Joint Genome Institute"/>
            <person name="Kuo A."/>
            <person name="Miyauchi S."/>
            <person name="Kiss E."/>
            <person name="Drula E."/>
            <person name="Kohler A."/>
            <person name="Sanchez-Garcia M."/>
            <person name="Andreopoulos B."/>
            <person name="Barry K.W."/>
            <person name="Bonito G."/>
            <person name="Buee M."/>
            <person name="Carver A."/>
            <person name="Chen C."/>
            <person name="Cichocki N."/>
            <person name="Clum A."/>
            <person name="Culley D."/>
            <person name="Crous P.W."/>
            <person name="Fauchery L."/>
            <person name="Girlanda M."/>
            <person name="Hayes R."/>
            <person name="Keri Z."/>
            <person name="Labutti K."/>
            <person name="Lipzen A."/>
            <person name="Lombard V."/>
            <person name="Magnuson J."/>
            <person name="Maillard F."/>
            <person name="Morin E."/>
            <person name="Murat C."/>
            <person name="Nolan M."/>
            <person name="Ohm R."/>
            <person name="Pangilinan J."/>
            <person name="Pereira M."/>
            <person name="Perotto S."/>
            <person name="Peter M."/>
            <person name="Riley R."/>
            <person name="Sitrit Y."/>
            <person name="Stielow B."/>
            <person name="Szollosi G."/>
            <person name="Zifcakova L."/>
            <person name="Stursova M."/>
            <person name="Spatafora J.W."/>
            <person name="Tedersoo L."/>
            <person name="Vaario L.-M."/>
            <person name="Yamada A."/>
            <person name="Yan M."/>
            <person name="Wang P."/>
            <person name="Xu J."/>
            <person name="Bruns T."/>
            <person name="Baldrian P."/>
            <person name="Vilgalys R."/>
            <person name="Henrissat B."/>
            <person name="Grigoriev I.V."/>
            <person name="Hibbett D."/>
            <person name="Nagy L.G."/>
            <person name="Martin F.M."/>
        </authorList>
    </citation>
    <scope>NUCLEOTIDE SEQUENCE</scope>
    <source>
        <strain evidence="1">P2</strain>
    </source>
</reference>